<dbReference type="Pfam" id="PF01734">
    <property type="entry name" value="Patatin"/>
    <property type="match status" value="1"/>
</dbReference>
<keyword evidence="12 19" id="KW-0472">Membrane</keyword>
<feature type="compositionally biased region" description="Low complexity" evidence="18">
    <location>
        <begin position="383"/>
        <end position="394"/>
    </location>
</feature>
<dbReference type="FunFam" id="3.40.1090.10:FF:000001">
    <property type="entry name" value="neuropathy target esterase isoform X2"/>
    <property type="match status" value="1"/>
</dbReference>
<evidence type="ECO:0000256" key="18">
    <source>
        <dbReference type="SAM" id="MobiDB-lite"/>
    </source>
</evidence>
<keyword evidence="4" id="KW-0597">Phosphoprotein</keyword>
<dbReference type="InterPro" id="IPR016035">
    <property type="entry name" value="Acyl_Trfase/lysoPLipase"/>
</dbReference>
<keyword evidence="8" id="KW-0256">Endoplasmic reticulum</keyword>
<comment type="catalytic activity">
    <reaction evidence="15">
        <text>a 1-acyl-sn-glycero-3-phosphocholine + H2O = sn-glycerol 3-phosphocholine + a fatty acid + H(+)</text>
        <dbReference type="Rhea" id="RHEA:15177"/>
        <dbReference type="ChEBI" id="CHEBI:15377"/>
        <dbReference type="ChEBI" id="CHEBI:15378"/>
        <dbReference type="ChEBI" id="CHEBI:16870"/>
        <dbReference type="ChEBI" id="CHEBI:28868"/>
        <dbReference type="ChEBI" id="CHEBI:58168"/>
        <dbReference type="EC" id="3.1.1.5"/>
    </reaction>
    <physiologicalReaction direction="left-to-right" evidence="15">
        <dbReference type="Rhea" id="RHEA:15178"/>
    </physiologicalReaction>
</comment>
<comment type="catalytic activity">
    <reaction evidence="13">
        <text>1-(9Z-octadecenoyl)-sn-glycero-3-phosphocholine + H2O = sn-glycerol 3-phosphocholine + (9Z)-octadecenoate + H(+)</text>
        <dbReference type="Rhea" id="RHEA:40807"/>
        <dbReference type="ChEBI" id="CHEBI:15377"/>
        <dbReference type="ChEBI" id="CHEBI:15378"/>
        <dbReference type="ChEBI" id="CHEBI:16870"/>
        <dbReference type="ChEBI" id="CHEBI:28610"/>
        <dbReference type="ChEBI" id="CHEBI:30823"/>
    </reaction>
    <physiologicalReaction direction="left-to-right" evidence="13">
        <dbReference type="Rhea" id="RHEA:40808"/>
    </physiologicalReaction>
</comment>
<dbReference type="SUPFAM" id="SSF52151">
    <property type="entry name" value="FabD/lysophospholipase-like"/>
    <property type="match status" value="1"/>
</dbReference>
<feature type="domain" description="PNPLA" evidence="21">
    <location>
        <begin position="1006"/>
        <end position="1172"/>
    </location>
</feature>
<evidence type="ECO:0000256" key="10">
    <source>
        <dbReference type="ARBA" id="ARBA00022989"/>
    </source>
</evidence>
<keyword evidence="10 19" id="KW-1133">Transmembrane helix</keyword>
<name>A0A6P8H7V1_ACTTE</name>
<dbReference type="CDD" id="cd00038">
    <property type="entry name" value="CAP_ED"/>
    <property type="match status" value="3"/>
</dbReference>
<evidence type="ECO:0000256" key="13">
    <source>
        <dbReference type="ARBA" id="ARBA00047314"/>
    </source>
</evidence>
<dbReference type="InParanoid" id="A0A6P8H7V1"/>
<keyword evidence="22" id="KW-1185">Reference proteome</keyword>
<organism evidence="22 23">
    <name type="scientific">Actinia tenebrosa</name>
    <name type="common">Australian red waratah sea anemone</name>
    <dbReference type="NCBI Taxonomy" id="6105"/>
    <lineage>
        <taxon>Eukaryota</taxon>
        <taxon>Metazoa</taxon>
        <taxon>Cnidaria</taxon>
        <taxon>Anthozoa</taxon>
        <taxon>Hexacorallia</taxon>
        <taxon>Actiniaria</taxon>
        <taxon>Actiniidae</taxon>
        <taxon>Actinia</taxon>
    </lineage>
</organism>
<dbReference type="FunFam" id="2.60.120.10:FF:000022">
    <property type="entry name" value="Patatin like phospholipase domain containing 7"/>
    <property type="match status" value="1"/>
</dbReference>
<feature type="compositionally biased region" description="Basic and acidic residues" evidence="18">
    <location>
        <begin position="514"/>
        <end position="524"/>
    </location>
</feature>
<evidence type="ECO:0000256" key="19">
    <source>
        <dbReference type="SAM" id="Phobius"/>
    </source>
</evidence>
<comment type="similarity">
    <text evidence="2">Belongs to the NTE family.</text>
</comment>
<dbReference type="InterPro" id="IPR001423">
    <property type="entry name" value="LysoPLipase_patatin_CS"/>
</dbReference>
<evidence type="ECO:0000256" key="16">
    <source>
        <dbReference type="ARBA" id="ARBA00048656"/>
    </source>
</evidence>
<evidence type="ECO:0000256" key="6">
    <source>
        <dbReference type="ARBA" id="ARBA00022737"/>
    </source>
</evidence>
<evidence type="ECO:0000256" key="9">
    <source>
        <dbReference type="ARBA" id="ARBA00022963"/>
    </source>
</evidence>
<keyword evidence="6" id="KW-0677">Repeat</keyword>
<evidence type="ECO:0000256" key="1">
    <source>
        <dbReference type="ARBA" id="ARBA00004643"/>
    </source>
</evidence>
<evidence type="ECO:0000256" key="17">
    <source>
        <dbReference type="PROSITE-ProRule" id="PRU01161"/>
    </source>
</evidence>
<evidence type="ECO:0000313" key="22">
    <source>
        <dbReference type="Proteomes" id="UP000515163"/>
    </source>
</evidence>
<gene>
    <name evidence="23" type="primary">LOC116286437</name>
</gene>
<dbReference type="GO" id="GO:0004622">
    <property type="term" value="F:phosphatidylcholine lysophospholipase activity"/>
    <property type="evidence" value="ECO:0007669"/>
    <property type="project" value="UniProtKB-EC"/>
</dbReference>
<dbReference type="InterPro" id="IPR056556">
    <property type="entry name" value="NTE1_P-loop_dom"/>
</dbReference>
<comment type="catalytic activity">
    <reaction evidence="14">
        <text>1-hexadecanoyl-sn-glycero-3-phosphate + H2O = sn-glycerol 3-phosphate + hexadecanoate + H(+)</text>
        <dbReference type="Rhea" id="RHEA:49092"/>
        <dbReference type="ChEBI" id="CHEBI:7896"/>
        <dbReference type="ChEBI" id="CHEBI:15377"/>
        <dbReference type="ChEBI" id="CHEBI:15378"/>
        <dbReference type="ChEBI" id="CHEBI:57518"/>
        <dbReference type="ChEBI" id="CHEBI:57597"/>
    </reaction>
    <physiologicalReaction direction="left-to-right" evidence="14">
        <dbReference type="Rhea" id="RHEA:49093"/>
    </physiologicalReaction>
</comment>
<dbReference type="KEGG" id="aten:116286437"/>
<dbReference type="InterPro" id="IPR018490">
    <property type="entry name" value="cNMP-bd_dom_sf"/>
</dbReference>
<reference evidence="23" key="1">
    <citation type="submission" date="2025-08" db="UniProtKB">
        <authorList>
            <consortium name="RefSeq"/>
        </authorList>
    </citation>
    <scope>IDENTIFICATION</scope>
</reference>
<dbReference type="PROSITE" id="PS51635">
    <property type="entry name" value="PNPLA"/>
    <property type="match status" value="1"/>
</dbReference>
<feature type="short sequence motif" description="DGA/G" evidence="17">
    <location>
        <begin position="1159"/>
        <end position="1161"/>
    </location>
</feature>
<feature type="domain" description="Cyclic nucleotide-binding" evidence="20">
    <location>
        <begin position="548"/>
        <end position="641"/>
    </location>
</feature>
<evidence type="ECO:0000256" key="2">
    <source>
        <dbReference type="ARBA" id="ARBA00006636"/>
    </source>
</evidence>
<evidence type="ECO:0000256" key="14">
    <source>
        <dbReference type="ARBA" id="ARBA00048133"/>
    </source>
</evidence>
<evidence type="ECO:0000256" key="12">
    <source>
        <dbReference type="ARBA" id="ARBA00023136"/>
    </source>
</evidence>
<dbReference type="OrthoDB" id="5957340at2759"/>
<dbReference type="InterPro" id="IPR050301">
    <property type="entry name" value="NTE"/>
</dbReference>
<dbReference type="InterPro" id="IPR014710">
    <property type="entry name" value="RmlC-like_jellyroll"/>
</dbReference>
<dbReference type="Pfam" id="PF24179">
    <property type="entry name" value="NTE_Ploop"/>
    <property type="match status" value="1"/>
</dbReference>
<feature type="short sequence motif" description="GXSXG" evidence="17">
    <location>
        <begin position="1037"/>
        <end position="1041"/>
    </location>
</feature>
<dbReference type="FunFam" id="2.60.120.10:FF:000012">
    <property type="entry name" value="neuropathy target esterase isoform X2"/>
    <property type="match status" value="1"/>
</dbReference>
<dbReference type="PROSITE" id="PS50042">
    <property type="entry name" value="CNMP_BINDING_3"/>
    <property type="match status" value="3"/>
</dbReference>
<dbReference type="PANTHER" id="PTHR14226:SF29">
    <property type="entry name" value="NEUROPATHY TARGET ESTERASE SWS"/>
    <property type="match status" value="1"/>
</dbReference>
<feature type="active site" description="Nucleophile" evidence="17">
    <location>
        <position position="1039"/>
    </location>
</feature>
<evidence type="ECO:0000256" key="3">
    <source>
        <dbReference type="ARBA" id="ARBA00013274"/>
    </source>
</evidence>
<sequence>MDVGEATSNFTKRLAEMHPLEDISVNFLVGIVFLVIVVLLIFFIRKLRRKAAAVIPAVKEVLIPEAKPRFRKRDKMIFYGKKMLRKVRQLSEERDEGYRRKIRKRQKVMFNFAKELLRFDEHEPERQIKEPPPAFLEADSAEVDINEPQLPPEVIYMFKSVRVFGHFEKPLFFELCKYIETKSVPANGMLFKQGLGDDSIYVVQNGKVCVSLIEKDGTEMPMKEVETGDSIYSVLGILDVLTGHTTALPQIRARAMVDSTVLKLPGKAFQEVFKKNPESLVRVVQIIMLRLQQVTFMAMHNFLGLSYELIDPGVPTTRRSTLTTATLPNTLPQSVSSPSKTRSFEAHLSEVPKSSLKKPLVLDTAQDVNASNSGSPNPDIAVASSSSGGKASESPNQSAAIPVKKKLQRSVSFSEPTFKAKAALGRCSSFTYMSGRASAASAGELTDSEVAYRSSSDFDAACGRARVPNVYPLPETSSSGGAGATFEIESDSESSPTSKESRFDFPCGHSNGHNVEEFPSKTQDEKDDLLKTAVREIAKKLDIPNESILDNMIDIAIVSANTVIIQQGDQECNLHFVLSGTLQVTQSSMNDETQNVLYTAAPGEFVGVMAVITGEPALFTVKSTSECSLAVITKAHFYSFMRQRPRVILNVSYSLVKRLSPFLRQIDYALDWMHIEAGRALYRQDEMSKSIYIVLNGRLRSVVKLENGKKELVSEAGRGEIIGLVEVLTQAPRATTVHAIRDTEIAVLPDGLLNTIKRQHPHVVSRLIHLLGERLLGQYRRGTVRTEALLENHRPVDNQIFGGSNLGTVALIPASTNVPLANFSFELSLALNAIGTTLLLTSNFVRSNLGSSALDSMNEYRLASWLGQQEDLHRMVLYQADSYMSAWTKRCIRQADCILIVGLADENPAVGQLELQLESIQVRAQKELILLHSEVDSNHRISGTVQWLNARGWISAHTHVRCQKKIFSKRFLSDRYARNPAAYQTPARNSDFSRLARRLTGTSIGLVLGGGGARGLSHVGVIKALEEAGIPVDMVAGTSMGSFVGAALAEYGDVAKMCQKVREWSWDMTSVFTQILDLTYPFTSIFSGNGFNASIRSSFGERQIEDLLLPYFCITTDITSSRMRVHTDGSLWRYVRASMSLSGYLPPLCDPKDGHLLLDGGYVNNLPADVMKKMGAQTIIAIDVGSEDHGELMNYGDHLSGWWLLWNRWNPFSETVRIPDMAEIQSRLAYVSCVQQLEEVKISSYCEYVRPPIDRFKTLEFGRFDEIVEVGFQHGKTVFGEWSNSNRLPEILREQISRSHIYGNQNPDKGSHSHKSGQTFTDLAEKISRIDPPLRSLSYEDWIPHDDSDVELSSSAPEARHMFRSISEDEDDDMTIRYRPRTGSLSEHEDLLALQAQAEAVAKFQTIKDLGSMSADEAGYESDNIHLRRRLLGRGMSDPSA</sequence>
<dbReference type="PROSITE" id="PS01237">
    <property type="entry name" value="UPF0028"/>
    <property type="match status" value="1"/>
</dbReference>
<accession>A0A6P8H7V1</accession>
<dbReference type="EC" id="3.1.1.5" evidence="3"/>
<dbReference type="InterPro" id="IPR000595">
    <property type="entry name" value="cNMP-bd_dom"/>
</dbReference>
<feature type="active site" description="Proton acceptor" evidence="17">
    <location>
        <position position="1159"/>
    </location>
</feature>
<dbReference type="SUPFAM" id="SSF51206">
    <property type="entry name" value="cAMP-binding domain-like"/>
    <property type="match status" value="3"/>
</dbReference>
<evidence type="ECO:0000256" key="4">
    <source>
        <dbReference type="ARBA" id="ARBA00022553"/>
    </source>
</evidence>
<evidence type="ECO:0000256" key="5">
    <source>
        <dbReference type="ARBA" id="ARBA00022692"/>
    </source>
</evidence>
<dbReference type="GO" id="GO:0046470">
    <property type="term" value="P:phosphatidylcholine metabolic process"/>
    <property type="evidence" value="ECO:0007669"/>
    <property type="project" value="InterPro"/>
</dbReference>
<dbReference type="Pfam" id="PF00027">
    <property type="entry name" value="cNMP_binding"/>
    <property type="match status" value="3"/>
</dbReference>
<evidence type="ECO:0000256" key="8">
    <source>
        <dbReference type="ARBA" id="ARBA00022824"/>
    </source>
</evidence>
<evidence type="ECO:0000313" key="23">
    <source>
        <dbReference type="RefSeq" id="XP_031548812.1"/>
    </source>
</evidence>
<dbReference type="Gene3D" id="3.40.1090.10">
    <property type="entry name" value="Cytosolic phospholipase A2 catalytic domain"/>
    <property type="match status" value="2"/>
</dbReference>
<feature type="region of interest" description="Disordered" evidence="18">
    <location>
        <begin position="328"/>
        <end position="350"/>
    </location>
</feature>
<dbReference type="CDD" id="cd07225">
    <property type="entry name" value="Pat_PNPLA6_PNPLA7"/>
    <property type="match status" value="1"/>
</dbReference>
<feature type="region of interest" description="Disordered" evidence="18">
    <location>
        <begin position="367"/>
        <end position="406"/>
    </location>
</feature>
<keyword evidence="9 17" id="KW-0442">Lipid degradation</keyword>
<keyword evidence="5 19" id="KW-0812">Transmembrane</keyword>
<dbReference type="GeneID" id="116286437"/>
<evidence type="ECO:0000259" key="20">
    <source>
        <dbReference type="PROSITE" id="PS50042"/>
    </source>
</evidence>
<dbReference type="Gene3D" id="2.60.120.10">
    <property type="entry name" value="Jelly Rolls"/>
    <property type="match status" value="3"/>
</dbReference>
<dbReference type="PANTHER" id="PTHR14226">
    <property type="entry name" value="NEUROPATHY TARGET ESTERASE/SWISS CHEESE D.MELANOGASTER"/>
    <property type="match status" value="1"/>
</dbReference>
<feature type="domain" description="Cyclic nucleotide-binding" evidence="20">
    <location>
        <begin position="647"/>
        <end position="774"/>
    </location>
</feature>
<dbReference type="FunCoup" id="A0A6P8H7V1">
    <property type="interactions" value="1762"/>
</dbReference>
<dbReference type="RefSeq" id="XP_031548812.1">
    <property type="nucleotide sequence ID" value="XM_031692952.1"/>
</dbReference>
<feature type="compositionally biased region" description="Polar residues" evidence="18">
    <location>
        <begin position="367"/>
        <end position="376"/>
    </location>
</feature>
<evidence type="ECO:0000256" key="11">
    <source>
        <dbReference type="ARBA" id="ARBA00023098"/>
    </source>
</evidence>
<comment type="catalytic activity">
    <reaction evidence="16">
        <text>1-hexadecanoyl-sn-glycero-3-phosphocholine + H2O = sn-glycerol 3-phosphocholine + hexadecanoate + H(+)</text>
        <dbReference type="Rhea" id="RHEA:40435"/>
        <dbReference type="ChEBI" id="CHEBI:7896"/>
        <dbReference type="ChEBI" id="CHEBI:15377"/>
        <dbReference type="ChEBI" id="CHEBI:15378"/>
        <dbReference type="ChEBI" id="CHEBI:16870"/>
        <dbReference type="ChEBI" id="CHEBI:72998"/>
    </reaction>
    <physiologicalReaction direction="left-to-right" evidence="16">
        <dbReference type="Rhea" id="RHEA:40436"/>
    </physiologicalReaction>
</comment>
<dbReference type="FunFam" id="2.60.120.10:FF:000010">
    <property type="entry name" value="neuropathy target esterase isoform X1"/>
    <property type="match status" value="1"/>
</dbReference>
<comment type="subcellular location">
    <subcellularLocation>
        <location evidence="1">Endoplasmic reticulum membrane</location>
        <topology evidence="1">Single-pass type III membrane protein</topology>
    </subcellularLocation>
</comment>
<dbReference type="InterPro" id="IPR002641">
    <property type="entry name" value="PNPLA_dom"/>
</dbReference>
<keyword evidence="7 17" id="KW-0378">Hydrolase</keyword>
<keyword evidence="11 17" id="KW-0443">Lipid metabolism</keyword>
<evidence type="ECO:0000256" key="15">
    <source>
        <dbReference type="ARBA" id="ARBA00048454"/>
    </source>
</evidence>
<dbReference type="GO" id="GO:0016042">
    <property type="term" value="P:lipid catabolic process"/>
    <property type="evidence" value="ECO:0007669"/>
    <property type="project" value="UniProtKB-UniRule"/>
</dbReference>
<dbReference type="SMART" id="SM00100">
    <property type="entry name" value="cNMP"/>
    <property type="match status" value="3"/>
</dbReference>
<dbReference type="GO" id="GO:0005789">
    <property type="term" value="C:endoplasmic reticulum membrane"/>
    <property type="evidence" value="ECO:0007669"/>
    <property type="project" value="UniProtKB-SubCell"/>
</dbReference>
<feature type="region of interest" description="Disordered" evidence="18">
    <location>
        <begin position="471"/>
        <end position="524"/>
    </location>
</feature>
<protein>
    <recommendedName>
        <fullName evidence="3">lysophospholipase</fullName>
        <ecNumber evidence="3">3.1.1.5</ecNumber>
    </recommendedName>
</protein>
<dbReference type="Proteomes" id="UP000515163">
    <property type="component" value="Unplaced"/>
</dbReference>
<feature type="short sequence motif" description="GXGXXG" evidence="17">
    <location>
        <begin position="1010"/>
        <end position="1015"/>
    </location>
</feature>
<proteinExistence type="inferred from homology"/>
<feature type="domain" description="Cyclic nucleotide-binding" evidence="20">
    <location>
        <begin position="163"/>
        <end position="290"/>
    </location>
</feature>
<evidence type="ECO:0000256" key="7">
    <source>
        <dbReference type="ARBA" id="ARBA00022801"/>
    </source>
</evidence>
<feature type="transmembrane region" description="Helical" evidence="19">
    <location>
        <begin position="23"/>
        <end position="44"/>
    </location>
</feature>
<evidence type="ECO:0000259" key="21">
    <source>
        <dbReference type="PROSITE" id="PS51635"/>
    </source>
</evidence>